<dbReference type="EMBL" id="JMSN01000113">
    <property type="protein sequence ID" value="KDN38797.1"/>
    <property type="molecule type" value="Genomic_DNA"/>
</dbReference>
<accession>A0A066VAM9</accession>
<dbReference type="HOGENOM" id="CLU_858229_0_0_1"/>
<dbReference type="OMA" id="KWFPWIG"/>
<dbReference type="InParanoid" id="A0A066VAM9"/>
<organism evidence="1 2">
    <name type="scientific">Tilletiaria anomala (strain ATCC 24038 / CBS 436.72 / UBC 951)</name>
    <dbReference type="NCBI Taxonomy" id="1037660"/>
    <lineage>
        <taxon>Eukaryota</taxon>
        <taxon>Fungi</taxon>
        <taxon>Dikarya</taxon>
        <taxon>Basidiomycota</taxon>
        <taxon>Ustilaginomycotina</taxon>
        <taxon>Exobasidiomycetes</taxon>
        <taxon>Georgefischeriales</taxon>
        <taxon>Tilletiariaceae</taxon>
        <taxon>Tilletiaria</taxon>
    </lineage>
</organism>
<keyword evidence="2" id="KW-1185">Reference proteome</keyword>
<dbReference type="GeneID" id="25262045"/>
<proteinExistence type="predicted"/>
<dbReference type="RefSeq" id="XP_013240822.1">
    <property type="nucleotide sequence ID" value="XM_013385368.1"/>
</dbReference>
<dbReference type="Proteomes" id="UP000027361">
    <property type="component" value="Unassembled WGS sequence"/>
</dbReference>
<protein>
    <submittedName>
        <fullName evidence="1">Uncharacterized protein</fullName>
    </submittedName>
</protein>
<name>A0A066VAM9_TILAU</name>
<reference evidence="1 2" key="1">
    <citation type="submission" date="2014-05" db="EMBL/GenBank/DDBJ databases">
        <title>Draft genome sequence of a rare smut relative, Tilletiaria anomala UBC 951.</title>
        <authorList>
            <consortium name="DOE Joint Genome Institute"/>
            <person name="Toome M."/>
            <person name="Kuo A."/>
            <person name="Henrissat B."/>
            <person name="Lipzen A."/>
            <person name="Tritt A."/>
            <person name="Yoshinaga Y."/>
            <person name="Zane M."/>
            <person name="Barry K."/>
            <person name="Grigoriev I.V."/>
            <person name="Spatafora J.W."/>
            <person name="Aimea M.C."/>
        </authorList>
    </citation>
    <scope>NUCLEOTIDE SEQUENCE [LARGE SCALE GENOMIC DNA]</scope>
    <source>
        <strain evidence="1 2">UBC 951</strain>
    </source>
</reference>
<evidence type="ECO:0000313" key="1">
    <source>
        <dbReference type="EMBL" id="KDN38797.1"/>
    </source>
</evidence>
<sequence>MASLHAASSTQALRRTCSAAPSISMAHLAYAPLGSVRTISTHQGRPGRQPLPPSRAAGNGAKLLYAAAPFSFWSWITGSQKGSEADTLASSELAKAGATSSSEQGELPSKSSALLYPVSAMSQRSSNSVTLVFLNINAPKANPSVGVASSTKWQSWISYFREMGYDCLDVNAVSPSGSHQALATELEQQIRLHMFNRGPVLFVRGSTSAKVAAAQLAGFSRPGGQAEFAAAVVLVPGEEGMQAFQAIDQGVREKLAVLIVNDGKGSTQQGGEKWKVLQVGNSRDAESGKTVQEVEMWLMANGF</sequence>
<comment type="caution">
    <text evidence="1">The sequence shown here is derived from an EMBL/GenBank/DDBJ whole genome shotgun (WGS) entry which is preliminary data.</text>
</comment>
<dbReference type="OrthoDB" id="3358788at2759"/>
<dbReference type="AlphaFoldDB" id="A0A066VAM9"/>
<gene>
    <name evidence="1" type="ORF">K437DRAFT_20721</name>
</gene>
<evidence type="ECO:0000313" key="2">
    <source>
        <dbReference type="Proteomes" id="UP000027361"/>
    </source>
</evidence>